<dbReference type="Pfam" id="PF13516">
    <property type="entry name" value="LRR_6"/>
    <property type="match status" value="3"/>
</dbReference>
<feature type="non-terminal residue" evidence="2">
    <location>
        <position position="1"/>
    </location>
</feature>
<evidence type="ECO:0000313" key="2">
    <source>
        <dbReference type="EMBL" id="JAG34600.1"/>
    </source>
</evidence>
<dbReference type="SUPFAM" id="SSF52047">
    <property type="entry name" value="RNI-like"/>
    <property type="match status" value="1"/>
</dbReference>
<dbReference type="PANTHER" id="PTHR24114">
    <property type="entry name" value="LEUCINE RICH REPEAT FAMILY PROTEIN"/>
    <property type="match status" value="1"/>
</dbReference>
<dbReference type="PANTHER" id="PTHR24114:SF2">
    <property type="entry name" value="F-BOX DOMAIN-CONTAINING PROTEIN-RELATED"/>
    <property type="match status" value="1"/>
</dbReference>
<keyword evidence="1" id="KW-0472">Membrane</keyword>
<keyword evidence="1" id="KW-1133">Transmembrane helix</keyword>
<dbReference type="InterPro" id="IPR052394">
    <property type="entry name" value="LRR-containing"/>
</dbReference>
<dbReference type="InterPro" id="IPR001611">
    <property type="entry name" value="Leu-rich_rpt"/>
</dbReference>
<keyword evidence="1" id="KW-0812">Transmembrane</keyword>
<reference evidence="2" key="1">
    <citation type="journal article" date="2014" name="PLoS ONE">
        <title>Transcriptome-Based Identification of ABC Transporters in the Western Tarnished Plant Bug Lygus hesperus.</title>
        <authorList>
            <person name="Hull J.J."/>
            <person name="Chaney K."/>
            <person name="Geib S.M."/>
            <person name="Fabrick J.A."/>
            <person name="Brent C.S."/>
            <person name="Walsh D."/>
            <person name="Lavine L.C."/>
        </authorList>
    </citation>
    <scope>NUCLEOTIDE SEQUENCE</scope>
</reference>
<reference evidence="2" key="2">
    <citation type="submission" date="2014-07" db="EMBL/GenBank/DDBJ databases">
        <authorList>
            <person name="Hull J."/>
        </authorList>
    </citation>
    <scope>NUCLEOTIDE SEQUENCE</scope>
</reference>
<feature type="transmembrane region" description="Helical" evidence="1">
    <location>
        <begin position="83"/>
        <end position="104"/>
    </location>
</feature>
<dbReference type="Gene3D" id="3.80.10.10">
    <property type="entry name" value="Ribonuclease Inhibitor"/>
    <property type="match status" value="1"/>
</dbReference>
<dbReference type="InterPro" id="IPR032675">
    <property type="entry name" value="LRR_dom_sf"/>
</dbReference>
<sequence>HMFLNNNHMVCVTGLLLLKNNLRVLSLKNNDIGSDGFIRLLHVIILKDCKLRILDVSMNPIGDPGGVAVAALLAKKNRYFKRLFMSGTGLTYVSGYNFGIVLYFNKCLEVLDLSVNKFSDFAAEALMKGWNTITL</sequence>
<accession>A0A0A9YYI7</accession>
<gene>
    <name evidence="2" type="primary">NLRP3</name>
    <name evidence="2" type="ORF">CM83_4576</name>
</gene>
<organism evidence="2">
    <name type="scientific">Lygus hesperus</name>
    <name type="common">Western plant bug</name>
    <dbReference type="NCBI Taxonomy" id="30085"/>
    <lineage>
        <taxon>Eukaryota</taxon>
        <taxon>Metazoa</taxon>
        <taxon>Ecdysozoa</taxon>
        <taxon>Arthropoda</taxon>
        <taxon>Hexapoda</taxon>
        <taxon>Insecta</taxon>
        <taxon>Pterygota</taxon>
        <taxon>Neoptera</taxon>
        <taxon>Paraneoptera</taxon>
        <taxon>Hemiptera</taxon>
        <taxon>Heteroptera</taxon>
        <taxon>Panheteroptera</taxon>
        <taxon>Cimicomorpha</taxon>
        <taxon>Miridae</taxon>
        <taxon>Mirini</taxon>
        <taxon>Lygus</taxon>
    </lineage>
</organism>
<protein>
    <submittedName>
        <fullName evidence="2">NACHT, LRR and PYD domains-containing protein 3</fullName>
    </submittedName>
</protein>
<proteinExistence type="predicted"/>
<dbReference type="EMBL" id="GBHO01009004">
    <property type="protein sequence ID" value="JAG34600.1"/>
    <property type="molecule type" value="Transcribed_RNA"/>
</dbReference>
<name>A0A0A9YYI7_LYGHE</name>
<evidence type="ECO:0000256" key="1">
    <source>
        <dbReference type="SAM" id="Phobius"/>
    </source>
</evidence>
<dbReference type="AlphaFoldDB" id="A0A0A9YYI7"/>
<dbReference type="SMART" id="SM00368">
    <property type="entry name" value="LRR_RI"/>
    <property type="match status" value="3"/>
</dbReference>